<comment type="function">
    <text evidence="16">Poorly processive, error-prone DNA polymerase involved in untargeted mutagenesis. Copies undamaged DNA at stalled replication forks, which arise in vivo from mismatched or misaligned primer ends. These misaligned primers can be extended by PolIV. Exhibits no 3'-5' exonuclease (proofreading) activity. May be involved in translesional synthesis, in conjunction with the beta clamp from PolIII.</text>
</comment>
<dbReference type="InterPro" id="IPR053848">
    <property type="entry name" value="IMS_HHH_1"/>
</dbReference>
<dbReference type="Proteomes" id="UP000594464">
    <property type="component" value="Chromosome"/>
</dbReference>
<feature type="active site" evidence="16">
    <location>
        <position position="112"/>
    </location>
</feature>
<dbReference type="PROSITE" id="PS50173">
    <property type="entry name" value="UMUC"/>
    <property type="match status" value="1"/>
</dbReference>
<evidence type="ECO:0000256" key="14">
    <source>
        <dbReference type="ARBA" id="ARBA00023204"/>
    </source>
</evidence>
<keyword evidence="6 16" id="KW-0808">Transferase</keyword>
<feature type="domain" description="UmuC" evidence="17">
    <location>
        <begin position="12"/>
        <end position="193"/>
    </location>
</feature>
<dbReference type="PANTHER" id="PTHR11076:SF33">
    <property type="entry name" value="DNA POLYMERASE KAPPA"/>
    <property type="match status" value="1"/>
</dbReference>
<dbReference type="NCBIfam" id="NF002677">
    <property type="entry name" value="PRK02406.1"/>
    <property type="match status" value="1"/>
</dbReference>
<dbReference type="GO" id="GO:0006261">
    <property type="term" value="P:DNA-templated DNA replication"/>
    <property type="evidence" value="ECO:0007669"/>
    <property type="project" value="UniProtKB-UniRule"/>
</dbReference>
<keyword evidence="10 16" id="KW-0227">DNA damage</keyword>
<proteinExistence type="inferred from homology"/>
<dbReference type="InterPro" id="IPR022880">
    <property type="entry name" value="DNApol_IV"/>
</dbReference>
<dbReference type="InterPro" id="IPR036775">
    <property type="entry name" value="DNA_pol_Y-fam_lit_finger_sf"/>
</dbReference>
<sequence>MMPQQGARERIILHIDMDAFFVSVEEALDPSLRGKPVVVGGDPDGRGVVAAASYEARAFGIHSAMPIARARRLCPETIFLRGSYSQYSEFSQRIFAILKRYSPSVEPMSLDEAYVDLTGCQKLFGPLLPMAEGIRKEIWDEVGVPASLGIASNKLIAKIASAFCKPRGMLWIAPGMEGRFIQAMPVRRIPGVGAKGEAELRHLGVRTVNDLRRLSESVLENHFGKWGLSLYRKSRGICERPVQNESTLARSISRETTFDVDSNDLEFLRSQLSYLTEKVASQLRAAGLFAACVSVKLRDSKFKTESRSKTLAEATSEDRILFRTASDLLKKLFNDRPLRARLIGVALSSLTEHRDQQFNLFETAAPGQNDRLYEGLDRIRQKYGFRSILRGESSRD</sequence>
<dbReference type="KEGG" id="nva:G3M78_00910"/>
<evidence type="ECO:0000313" key="19">
    <source>
        <dbReference type="Proteomes" id="UP000594464"/>
    </source>
</evidence>
<keyword evidence="13 16" id="KW-0238">DNA-binding</keyword>
<dbReference type="InterPro" id="IPR017961">
    <property type="entry name" value="DNA_pol_Y-fam_little_finger"/>
</dbReference>
<keyword evidence="4 16" id="KW-0515">Mutator protein</keyword>
<evidence type="ECO:0000256" key="13">
    <source>
        <dbReference type="ARBA" id="ARBA00023125"/>
    </source>
</evidence>
<feature type="binding site" evidence="16">
    <location>
        <position position="111"/>
    </location>
    <ligand>
        <name>Mg(2+)</name>
        <dbReference type="ChEBI" id="CHEBI:18420"/>
    </ligand>
</feature>
<keyword evidence="11 16" id="KW-0460">Magnesium</keyword>
<comment type="subcellular location">
    <subcellularLocation>
        <location evidence="1 16">Cytoplasm</location>
    </subcellularLocation>
</comment>
<dbReference type="GO" id="GO:0006281">
    <property type="term" value="P:DNA repair"/>
    <property type="evidence" value="ECO:0007669"/>
    <property type="project" value="UniProtKB-UniRule"/>
</dbReference>
<feature type="site" description="Substrate discrimination" evidence="16">
    <location>
        <position position="21"/>
    </location>
</feature>
<dbReference type="CDD" id="cd03586">
    <property type="entry name" value="PolY_Pol_IV_kappa"/>
    <property type="match status" value="1"/>
</dbReference>
<dbReference type="Gene3D" id="3.30.1490.100">
    <property type="entry name" value="DNA polymerase, Y-family, little finger domain"/>
    <property type="match status" value="1"/>
</dbReference>
<evidence type="ECO:0000256" key="3">
    <source>
        <dbReference type="ARBA" id="ARBA00011245"/>
    </source>
</evidence>
<dbReference type="InterPro" id="IPR001126">
    <property type="entry name" value="UmuC"/>
</dbReference>
<comment type="similarity">
    <text evidence="2 16">Belongs to the DNA polymerase type-Y family.</text>
</comment>
<dbReference type="Gene3D" id="3.40.1170.60">
    <property type="match status" value="1"/>
</dbReference>
<evidence type="ECO:0000256" key="6">
    <source>
        <dbReference type="ARBA" id="ARBA00022679"/>
    </source>
</evidence>
<keyword evidence="14 16" id="KW-0234">DNA repair</keyword>
<dbReference type="InterPro" id="IPR043502">
    <property type="entry name" value="DNA/RNA_pol_sf"/>
</dbReference>
<dbReference type="GO" id="GO:0042276">
    <property type="term" value="P:error-prone translesion synthesis"/>
    <property type="evidence" value="ECO:0007669"/>
    <property type="project" value="TreeGrafter"/>
</dbReference>
<evidence type="ECO:0000256" key="7">
    <source>
        <dbReference type="ARBA" id="ARBA00022695"/>
    </source>
</evidence>
<evidence type="ECO:0000256" key="4">
    <source>
        <dbReference type="ARBA" id="ARBA00022457"/>
    </source>
</evidence>
<dbReference type="GO" id="GO:0003887">
    <property type="term" value="F:DNA-directed DNA polymerase activity"/>
    <property type="evidence" value="ECO:0007669"/>
    <property type="project" value="UniProtKB-UniRule"/>
</dbReference>
<feature type="binding site" evidence="16">
    <location>
        <position position="16"/>
    </location>
    <ligand>
        <name>Mg(2+)</name>
        <dbReference type="ChEBI" id="CHEBI:18420"/>
    </ligand>
</feature>
<keyword evidence="5 16" id="KW-0963">Cytoplasm</keyword>
<organism evidence="18 19">
    <name type="scientific">Candidatus Nitrohelix vancouverensis</name>
    <dbReference type="NCBI Taxonomy" id="2705534"/>
    <lineage>
        <taxon>Bacteria</taxon>
        <taxon>Pseudomonadati</taxon>
        <taxon>Nitrospinota/Tectimicrobiota group</taxon>
        <taxon>Nitrospinota</taxon>
        <taxon>Nitrospinia</taxon>
        <taxon>Nitrospinales</taxon>
        <taxon>Nitrospinaceae</taxon>
        <taxon>Candidatus Nitrohelix</taxon>
    </lineage>
</organism>
<dbReference type="FunFam" id="3.30.1490.100:FF:000004">
    <property type="entry name" value="DNA polymerase IV"/>
    <property type="match status" value="1"/>
</dbReference>
<keyword evidence="12 16" id="KW-0239">DNA-directed DNA polymerase</keyword>
<evidence type="ECO:0000256" key="5">
    <source>
        <dbReference type="ARBA" id="ARBA00022490"/>
    </source>
</evidence>
<dbReference type="InterPro" id="IPR043128">
    <property type="entry name" value="Rev_trsase/Diguanyl_cyclase"/>
</dbReference>
<dbReference type="GO" id="GO:0005829">
    <property type="term" value="C:cytosol"/>
    <property type="evidence" value="ECO:0007669"/>
    <property type="project" value="TreeGrafter"/>
</dbReference>
<dbReference type="HAMAP" id="MF_01113">
    <property type="entry name" value="DNApol_IV"/>
    <property type="match status" value="1"/>
</dbReference>
<gene>
    <name evidence="16 18" type="primary">dinB</name>
    <name evidence="18" type="ORF">G3M78_00910</name>
</gene>
<evidence type="ECO:0000256" key="8">
    <source>
        <dbReference type="ARBA" id="ARBA00022705"/>
    </source>
</evidence>
<dbReference type="Pfam" id="PF00817">
    <property type="entry name" value="IMS"/>
    <property type="match status" value="1"/>
</dbReference>
<evidence type="ECO:0000259" key="17">
    <source>
        <dbReference type="PROSITE" id="PS50173"/>
    </source>
</evidence>
<keyword evidence="7 16" id="KW-0548">Nucleotidyltransferase</keyword>
<dbReference type="Gene3D" id="1.10.150.20">
    <property type="entry name" value="5' to 3' exonuclease, C-terminal subdomain"/>
    <property type="match status" value="1"/>
</dbReference>
<evidence type="ECO:0000256" key="11">
    <source>
        <dbReference type="ARBA" id="ARBA00022842"/>
    </source>
</evidence>
<dbReference type="SUPFAM" id="SSF100879">
    <property type="entry name" value="Lesion bypass DNA polymerase (Y-family), little finger domain"/>
    <property type="match status" value="1"/>
</dbReference>
<comment type="cofactor">
    <cofactor evidence="16">
        <name>Mg(2+)</name>
        <dbReference type="ChEBI" id="CHEBI:18420"/>
    </cofactor>
    <text evidence="16">Binds 2 magnesium ions per subunit.</text>
</comment>
<dbReference type="EMBL" id="CP048620">
    <property type="protein sequence ID" value="QPJ64039.1"/>
    <property type="molecule type" value="Genomic_DNA"/>
</dbReference>
<dbReference type="GO" id="GO:0003684">
    <property type="term" value="F:damaged DNA binding"/>
    <property type="evidence" value="ECO:0007669"/>
    <property type="project" value="InterPro"/>
</dbReference>
<dbReference type="InterPro" id="IPR050116">
    <property type="entry name" value="DNA_polymerase-Y"/>
</dbReference>
<dbReference type="Pfam" id="PF11799">
    <property type="entry name" value="IMS_C"/>
    <property type="match status" value="1"/>
</dbReference>
<evidence type="ECO:0000256" key="16">
    <source>
        <dbReference type="HAMAP-Rule" id="MF_01113"/>
    </source>
</evidence>
<evidence type="ECO:0000256" key="1">
    <source>
        <dbReference type="ARBA" id="ARBA00004496"/>
    </source>
</evidence>
<dbReference type="EC" id="2.7.7.7" evidence="16"/>
<evidence type="ECO:0000256" key="10">
    <source>
        <dbReference type="ARBA" id="ARBA00022763"/>
    </source>
</evidence>
<evidence type="ECO:0000256" key="9">
    <source>
        <dbReference type="ARBA" id="ARBA00022723"/>
    </source>
</evidence>
<dbReference type="FunFam" id="3.40.1170.60:FF:000001">
    <property type="entry name" value="DNA polymerase IV"/>
    <property type="match status" value="1"/>
</dbReference>
<name>A0A7T0G270_9BACT</name>
<dbReference type="GO" id="GO:0009432">
    <property type="term" value="P:SOS response"/>
    <property type="evidence" value="ECO:0007669"/>
    <property type="project" value="TreeGrafter"/>
</dbReference>
<comment type="catalytic activity">
    <reaction evidence="15 16">
        <text>DNA(n) + a 2'-deoxyribonucleoside 5'-triphosphate = DNA(n+1) + diphosphate</text>
        <dbReference type="Rhea" id="RHEA:22508"/>
        <dbReference type="Rhea" id="RHEA-COMP:17339"/>
        <dbReference type="Rhea" id="RHEA-COMP:17340"/>
        <dbReference type="ChEBI" id="CHEBI:33019"/>
        <dbReference type="ChEBI" id="CHEBI:61560"/>
        <dbReference type="ChEBI" id="CHEBI:173112"/>
        <dbReference type="EC" id="2.7.7.7"/>
    </reaction>
</comment>
<reference evidence="19" key="1">
    <citation type="submission" date="2020-02" db="EMBL/GenBank/DDBJ databases">
        <title>Genomic and physiological characterization of two novel Nitrospinaceae genera.</title>
        <authorList>
            <person name="Mueller A.J."/>
            <person name="Jung M.-Y."/>
            <person name="Strachan C.R."/>
            <person name="Herbold C.W."/>
            <person name="Kirkegaard R.H."/>
            <person name="Daims H."/>
        </authorList>
    </citation>
    <scope>NUCLEOTIDE SEQUENCE [LARGE SCALE GENOMIC DNA]</scope>
</reference>
<dbReference type="GO" id="GO:0000287">
    <property type="term" value="F:magnesium ion binding"/>
    <property type="evidence" value="ECO:0007669"/>
    <property type="project" value="UniProtKB-UniRule"/>
</dbReference>
<evidence type="ECO:0000256" key="12">
    <source>
        <dbReference type="ARBA" id="ARBA00022932"/>
    </source>
</evidence>
<dbReference type="Pfam" id="PF21999">
    <property type="entry name" value="IMS_HHH_1"/>
    <property type="match status" value="1"/>
</dbReference>
<evidence type="ECO:0000256" key="2">
    <source>
        <dbReference type="ARBA" id="ARBA00010945"/>
    </source>
</evidence>
<protein>
    <recommendedName>
        <fullName evidence="16">DNA polymerase IV</fullName>
        <shortName evidence="16">Pol IV</shortName>
        <ecNumber evidence="16">2.7.7.7</ecNumber>
    </recommendedName>
</protein>
<evidence type="ECO:0000256" key="15">
    <source>
        <dbReference type="ARBA" id="ARBA00049244"/>
    </source>
</evidence>
<keyword evidence="9 16" id="KW-0479">Metal-binding</keyword>
<dbReference type="PANTHER" id="PTHR11076">
    <property type="entry name" value="DNA REPAIR POLYMERASE UMUC / TRANSFERASE FAMILY MEMBER"/>
    <property type="match status" value="1"/>
</dbReference>
<comment type="subunit">
    <text evidence="3 16">Monomer.</text>
</comment>
<keyword evidence="8 16" id="KW-0235">DNA replication</keyword>
<dbReference type="Gene3D" id="3.30.70.270">
    <property type="match status" value="1"/>
</dbReference>
<evidence type="ECO:0000313" key="18">
    <source>
        <dbReference type="EMBL" id="QPJ64039.1"/>
    </source>
</evidence>
<accession>A0A7T0G270</accession>
<dbReference type="SUPFAM" id="SSF56672">
    <property type="entry name" value="DNA/RNA polymerases"/>
    <property type="match status" value="1"/>
</dbReference>
<dbReference type="AlphaFoldDB" id="A0A7T0G270"/>